<sequence length="79" mass="8860">CACMPEIQKDEKEVQTDSTEHLNVEEKGVVLTSGAFLQTFLTSLHSELAELRSTVSSLKDRLKITEEQLEQLKRNGNSP</sequence>
<feature type="non-terminal residue" evidence="3">
    <location>
        <position position="79"/>
    </location>
</feature>
<dbReference type="Proteomes" id="UP001529510">
    <property type="component" value="Unassembled WGS sequence"/>
</dbReference>
<keyword evidence="4" id="KW-1185">Reference proteome</keyword>
<evidence type="ECO:0000313" key="3">
    <source>
        <dbReference type="EMBL" id="KAL0201205.1"/>
    </source>
</evidence>
<evidence type="ECO:0000313" key="4">
    <source>
        <dbReference type="Proteomes" id="UP001529510"/>
    </source>
</evidence>
<protein>
    <submittedName>
        <fullName evidence="3">Uncharacterized protein</fullName>
    </submittedName>
</protein>
<reference evidence="3 4" key="1">
    <citation type="submission" date="2024-05" db="EMBL/GenBank/DDBJ databases">
        <title>Genome sequencing and assembly of Indian major carp, Cirrhinus mrigala (Hamilton, 1822).</title>
        <authorList>
            <person name="Mohindra V."/>
            <person name="Chowdhury L.M."/>
            <person name="Lal K."/>
            <person name="Jena J.K."/>
        </authorList>
    </citation>
    <scope>NUCLEOTIDE SEQUENCE [LARGE SCALE GENOMIC DNA]</scope>
    <source>
        <strain evidence="3">CM1030</strain>
        <tissue evidence="3">Blood</tissue>
    </source>
</reference>
<proteinExistence type="predicted"/>
<feature type="region of interest" description="Disordered" evidence="2">
    <location>
        <begin position="1"/>
        <end position="20"/>
    </location>
</feature>
<feature type="compositionally biased region" description="Basic and acidic residues" evidence="2">
    <location>
        <begin position="7"/>
        <end position="20"/>
    </location>
</feature>
<accession>A0ABD0RSW2</accession>
<evidence type="ECO:0000256" key="2">
    <source>
        <dbReference type="SAM" id="MobiDB-lite"/>
    </source>
</evidence>
<comment type="caution">
    <text evidence="3">The sequence shown here is derived from an EMBL/GenBank/DDBJ whole genome shotgun (WGS) entry which is preliminary data.</text>
</comment>
<evidence type="ECO:0000256" key="1">
    <source>
        <dbReference type="SAM" id="Coils"/>
    </source>
</evidence>
<name>A0ABD0RSW2_CIRMR</name>
<dbReference type="EMBL" id="JAMKFB020000002">
    <property type="protein sequence ID" value="KAL0201205.1"/>
    <property type="molecule type" value="Genomic_DNA"/>
</dbReference>
<feature type="coiled-coil region" evidence="1">
    <location>
        <begin position="41"/>
        <end position="75"/>
    </location>
</feature>
<dbReference type="AlphaFoldDB" id="A0ABD0RSW2"/>
<feature type="non-terminal residue" evidence="3">
    <location>
        <position position="1"/>
    </location>
</feature>
<keyword evidence="1" id="KW-0175">Coiled coil</keyword>
<gene>
    <name evidence="3" type="ORF">M9458_004392</name>
</gene>
<organism evidence="3 4">
    <name type="scientific">Cirrhinus mrigala</name>
    <name type="common">Mrigala</name>
    <dbReference type="NCBI Taxonomy" id="683832"/>
    <lineage>
        <taxon>Eukaryota</taxon>
        <taxon>Metazoa</taxon>
        <taxon>Chordata</taxon>
        <taxon>Craniata</taxon>
        <taxon>Vertebrata</taxon>
        <taxon>Euteleostomi</taxon>
        <taxon>Actinopterygii</taxon>
        <taxon>Neopterygii</taxon>
        <taxon>Teleostei</taxon>
        <taxon>Ostariophysi</taxon>
        <taxon>Cypriniformes</taxon>
        <taxon>Cyprinidae</taxon>
        <taxon>Labeoninae</taxon>
        <taxon>Labeonini</taxon>
        <taxon>Cirrhinus</taxon>
    </lineage>
</organism>